<dbReference type="CDD" id="cd00060">
    <property type="entry name" value="FHA"/>
    <property type="match status" value="1"/>
</dbReference>
<keyword evidence="5" id="KW-0378">Hydrolase</keyword>
<organism evidence="10 11">
    <name type="scientific">Trichocoleus desertorum GB2-A4</name>
    <dbReference type="NCBI Taxonomy" id="2933944"/>
    <lineage>
        <taxon>Bacteria</taxon>
        <taxon>Bacillati</taxon>
        <taxon>Cyanobacteriota</taxon>
        <taxon>Cyanophyceae</taxon>
        <taxon>Leptolyngbyales</taxon>
        <taxon>Trichocoleusaceae</taxon>
        <taxon>Trichocoleus</taxon>
    </lineage>
</organism>
<dbReference type="Gene3D" id="2.60.200.20">
    <property type="match status" value="1"/>
</dbReference>
<evidence type="ECO:0000313" key="10">
    <source>
        <dbReference type="EMBL" id="MEP0816807.1"/>
    </source>
</evidence>
<dbReference type="InterPro" id="IPR001264">
    <property type="entry name" value="Glyco_trans_51"/>
</dbReference>
<dbReference type="Proteomes" id="UP001464891">
    <property type="component" value="Unassembled WGS sequence"/>
</dbReference>
<evidence type="ECO:0000256" key="3">
    <source>
        <dbReference type="ARBA" id="ARBA00022676"/>
    </source>
</evidence>
<dbReference type="InterPro" id="IPR001460">
    <property type="entry name" value="PCN-bd_Tpept"/>
</dbReference>
<dbReference type="SUPFAM" id="SSF53955">
    <property type="entry name" value="Lysozyme-like"/>
    <property type="match status" value="1"/>
</dbReference>
<evidence type="ECO:0000313" key="11">
    <source>
        <dbReference type="Proteomes" id="UP001464891"/>
    </source>
</evidence>
<dbReference type="PANTHER" id="PTHR32282">
    <property type="entry name" value="BINDING PROTEIN TRANSPEPTIDASE, PUTATIVE-RELATED"/>
    <property type="match status" value="1"/>
</dbReference>
<keyword evidence="6" id="KW-0511">Multifunctional enzyme</keyword>
<sequence length="751" mass="82103">MTPPQPPRQSKTLLGNLTQAVQTIQAKIDFSKLALNPDARVPELWVQDAGTEKAEVYPLLGDRYLLGRSSKSCDIVVRNPVVSQIHLSLTRDRQQQTPFVLKDENSTNGIYRGKRRVNTSTLYHGDILTLGPPELAAAVRIQYHNPPPWYVKAFRYSLYGVSGLTAITALLVGIEWTKFSVRPLPKSIQGPVMVYARDRQTPLSPARNNAHLELNKLSDFSAYLPKAVVASEDSRFYWHLGVDPIGILRALLTNIRGGGIREGASTITQQVARSLFRDYVGTQDSAGRKLREAIVALKLEMLYSKDAVLKMYLNRVYLGNGNFGFEDAAQFYFGKSAKDLTLSEAATLAGILPAPNSFNPIRDYQAAVEYRDRVINRMAAMGMVSLEEAQRARRSRIEINPKAREILESTRAPYFYGYVFDELQTLLGKQLAEEGNFIVETNLDLQMQTLAETALRNSVANVGATYNFSQGAIVTLDASNGSILALVGGVDYQQSQFNRATQALRQPGSTFKIFSYTAALEQGISPGKPYSCAPLDWGGQSFSGCNAGGGSLDMYSGISLSENPIALRIAQDAGLDKVVQTARRMGIQSELNPVPGLVLGQSEVTPLEMTGAFSVLADRGVRHRPHAIQRILDSSDCQDRNNFQTCRVIYTYDQDSEANVSVLPPEVADTMTGLLQGVVQSGTGRSASLGLGEAGKTGTTNDSVDLWFVGYIPGRSLVTGIWLGNDNNDPTTGSSGQAAQLWGEYMGQVVR</sequence>
<evidence type="ECO:0000256" key="1">
    <source>
        <dbReference type="ARBA" id="ARBA00022645"/>
    </source>
</evidence>
<dbReference type="Pfam" id="PF00498">
    <property type="entry name" value="FHA"/>
    <property type="match status" value="1"/>
</dbReference>
<dbReference type="SUPFAM" id="SSF49879">
    <property type="entry name" value="SMAD/FHA domain"/>
    <property type="match status" value="1"/>
</dbReference>
<dbReference type="SUPFAM" id="SSF56601">
    <property type="entry name" value="beta-lactamase/transpeptidase-like"/>
    <property type="match status" value="1"/>
</dbReference>
<keyword evidence="3" id="KW-0328">Glycosyltransferase</keyword>
<evidence type="ECO:0000256" key="6">
    <source>
        <dbReference type="ARBA" id="ARBA00023268"/>
    </source>
</evidence>
<feature type="domain" description="FHA" evidence="9">
    <location>
        <begin position="64"/>
        <end position="117"/>
    </location>
</feature>
<dbReference type="Gene3D" id="3.40.710.10">
    <property type="entry name" value="DD-peptidase/beta-lactamase superfamily"/>
    <property type="match status" value="1"/>
</dbReference>
<keyword evidence="11" id="KW-1185">Reference proteome</keyword>
<dbReference type="InterPro" id="IPR012338">
    <property type="entry name" value="Beta-lactam/transpept-like"/>
</dbReference>
<dbReference type="PANTHER" id="PTHR32282:SF31">
    <property type="entry name" value="PEPTIDOGLYCAN GLYCOSYLTRANSFERASE"/>
    <property type="match status" value="1"/>
</dbReference>
<protein>
    <submittedName>
        <fullName evidence="10">PBP1A family penicillin-binding protein</fullName>
    </submittedName>
</protein>
<reference evidence="10 11" key="1">
    <citation type="submission" date="2022-04" db="EMBL/GenBank/DDBJ databases">
        <title>Positive selection, recombination, and allopatry shape intraspecific diversity of widespread and dominant cyanobacteria.</title>
        <authorList>
            <person name="Wei J."/>
            <person name="Shu W."/>
            <person name="Hu C."/>
        </authorList>
    </citation>
    <scope>NUCLEOTIDE SEQUENCE [LARGE SCALE GENOMIC DNA]</scope>
    <source>
        <strain evidence="10 11">GB2-A4</strain>
    </source>
</reference>
<dbReference type="PROSITE" id="PS50006">
    <property type="entry name" value="FHA_DOMAIN"/>
    <property type="match status" value="1"/>
</dbReference>
<comment type="caution">
    <text evidence="10">The sequence shown here is derived from an EMBL/GenBank/DDBJ whole genome shotgun (WGS) entry which is preliminary data.</text>
</comment>
<evidence type="ECO:0000256" key="7">
    <source>
        <dbReference type="ARBA" id="ARBA00034000"/>
    </source>
</evidence>
<dbReference type="NCBIfam" id="TIGR02074">
    <property type="entry name" value="PBP_1a_fam"/>
    <property type="match status" value="1"/>
</dbReference>
<gene>
    <name evidence="10" type="ORF">NC998_06835</name>
</gene>
<comment type="catalytic activity">
    <reaction evidence="7">
        <text>Preferential cleavage: (Ac)2-L-Lys-D-Ala-|-D-Ala. Also transpeptidation of peptidyl-alanyl moieties that are N-acyl substituents of D-alanine.</text>
        <dbReference type="EC" id="3.4.16.4"/>
    </reaction>
</comment>
<dbReference type="Pfam" id="PF00905">
    <property type="entry name" value="Transpeptidase"/>
    <property type="match status" value="1"/>
</dbReference>
<dbReference type="InterPro" id="IPR008984">
    <property type="entry name" value="SMAD_FHA_dom_sf"/>
</dbReference>
<dbReference type="InterPro" id="IPR023346">
    <property type="entry name" value="Lysozyme-like_dom_sf"/>
</dbReference>
<evidence type="ECO:0000256" key="5">
    <source>
        <dbReference type="ARBA" id="ARBA00022801"/>
    </source>
</evidence>
<evidence type="ECO:0000259" key="9">
    <source>
        <dbReference type="PROSITE" id="PS50006"/>
    </source>
</evidence>
<keyword evidence="4" id="KW-0808">Transferase</keyword>
<evidence type="ECO:0000256" key="8">
    <source>
        <dbReference type="ARBA" id="ARBA00049902"/>
    </source>
</evidence>
<dbReference type="EMBL" id="JAMPKM010000003">
    <property type="protein sequence ID" value="MEP0816807.1"/>
    <property type="molecule type" value="Genomic_DNA"/>
</dbReference>
<evidence type="ECO:0000256" key="2">
    <source>
        <dbReference type="ARBA" id="ARBA00022670"/>
    </source>
</evidence>
<dbReference type="InterPro" id="IPR000253">
    <property type="entry name" value="FHA_dom"/>
</dbReference>
<dbReference type="RefSeq" id="WP_190438915.1">
    <property type="nucleotide sequence ID" value="NZ_JAMPKM010000003.1"/>
</dbReference>
<keyword evidence="1" id="KW-0121">Carboxypeptidase</keyword>
<evidence type="ECO:0000256" key="4">
    <source>
        <dbReference type="ARBA" id="ARBA00022679"/>
    </source>
</evidence>
<comment type="catalytic activity">
    <reaction evidence="8">
        <text>[GlcNAc-(1-&gt;4)-Mur2Ac(oyl-L-Ala-gamma-D-Glu-L-Lys-D-Ala-D-Ala)](n)-di-trans,octa-cis-undecaprenyl diphosphate + beta-D-GlcNAc-(1-&gt;4)-Mur2Ac(oyl-L-Ala-gamma-D-Glu-L-Lys-D-Ala-D-Ala)-di-trans,octa-cis-undecaprenyl diphosphate = [GlcNAc-(1-&gt;4)-Mur2Ac(oyl-L-Ala-gamma-D-Glu-L-Lys-D-Ala-D-Ala)](n+1)-di-trans,octa-cis-undecaprenyl diphosphate + di-trans,octa-cis-undecaprenyl diphosphate + H(+)</text>
        <dbReference type="Rhea" id="RHEA:23708"/>
        <dbReference type="Rhea" id="RHEA-COMP:9602"/>
        <dbReference type="Rhea" id="RHEA-COMP:9603"/>
        <dbReference type="ChEBI" id="CHEBI:15378"/>
        <dbReference type="ChEBI" id="CHEBI:58405"/>
        <dbReference type="ChEBI" id="CHEBI:60033"/>
        <dbReference type="ChEBI" id="CHEBI:78435"/>
        <dbReference type="EC" id="2.4.99.28"/>
    </reaction>
</comment>
<proteinExistence type="predicted"/>
<dbReference type="SMART" id="SM00240">
    <property type="entry name" value="FHA"/>
    <property type="match status" value="1"/>
</dbReference>
<accession>A0ABV0J4V3</accession>
<keyword evidence="2" id="KW-0645">Protease</keyword>
<dbReference type="Gene3D" id="1.10.3810.10">
    <property type="entry name" value="Biosynthetic peptidoglycan transglycosylase-like"/>
    <property type="match status" value="1"/>
</dbReference>
<name>A0ABV0J4V3_9CYAN</name>
<dbReference type="Pfam" id="PF00912">
    <property type="entry name" value="Transgly"/>
    <property type="match status" value="1"/>
</dbReference>
<dbReference type="InterPro" id="IPR050396">
    <property type="entry name" value="Glycosyltr_51/Transpeptidase"/>
</dbReference>
<dbReference type="InterPro" id="IPR036950">
    <property type="entry name" value="PBP_transglycosylase"/>
</dbReference>